<keyword evidence="3" id="KW-0677">Repeat</keyword>
<dbReference type="GO" id="GO:0001965">
    <property type="term" value="F:G-protein alpha-subunit binding"/>
    <property type="evidence" value="ECO:0007669"/>
    <property type="project" value="TreeGrafter"/>
</dbReference>
<feature type="repeat" description="TPR" evidence="4">
    <location>
        <begin position="61"/>
        <end position="94"/>
    </location>
</feature>
<comment type="caution">
    <text evidence="5">The sequence shown here is derived from an EMBL/GenBank/DDBJ whole genome shotgun (WGS) entry which is preliminary data.</text>
</comment>
<keyword evidence="4" id="KW-0802">TPR repeat</keyword>
<dbReference type="Gene3D" id="1.25.40.10">
    <property type="entry name" value="Tetratricopeptide repeat domain"/>
    <property type="match status" value="3"/>
</dbReference>
<feature type="repeat" description="TPR" evidence="4">
    <location>
        <begin position="163"/>
        <end position="196"/>
    </location>
</feature>
<dbReference type="SUPFAM" id="SSF48452">
    <property type="entry name" value="TPR-like"/>
    <property type="match status" value="2"/>
</dbReference>
<gene>
    <name evidence="5" type="ORF">pdam_00020020</name>
</gene>
<keyword evidence="6" id="KW-1185">Reference proteome</keyword>
<dbReference type="EMBL" id="RCHS01000561">
    <property type="protein sequence ID" value="RMX57958.1"/>
    <property type="molecule type" value="Genomic_DNA"/>
</dbReference>
<dbReference type="SMART" id="SM00028">
    <property type="entry name" value="TPR"/>
    <property type="match status" value="4"/>
</dbReference>
<dbReference type="InterPro" id="IPR019734">
    <property type="entry name" value="TPR_rpt"/>
</dbReference>
<proteinExistence type="predicted"/>
<accession>A0A3M6UXB2</accession>
<evidence type="ECO:0000313" key="5">
    <source>
        <dbReference type="EMBL" id="RMX57958.1"/>
    </source>
</evidence>
<feature type="repeat" description="TPR" evidence="4">
    <location>
        <begin position="123"/>
        <end position="156"/>
    </location>
</feature>
<evidence type="ECO:0000313" key="6">
    <source>
        <dbReference type="Proteomes" id="UP000275408"/>
    </source>
</evidence>
<dbReference type="InterPro" id="IPR011990">
    <property type="entry name" value="TPR-like_helical_dom_sf"/>
</dbReference>
<dbReference type="AlphaFoldDB" id="A0A3M6UXB2"/>
<evidence type="ECO:0000256" key="1">
    <source>
        <dbReference type="ARBA" id="ARBA00004496"/>
    </source>
</evidence>
<comment type="subcellular location">
    <subcellularLocation>
        <location evidence="1">Cytoplasm</location>
    </subcellularLocation>
</comment>
<dbReference type="InterPro" id="IPR052386">
    <property type="entry name" value="GPSM"/>
</dbReference>
<dbReference type="Pfam" id="PF13424">
    <property type="entry name" value="TPR_12"/>
    <property type="match status" value="2"/>
</dbReference>
<dbReference type="OrthoDB" id="626167at2759"/>
<feature type="non-terminal residue" evidence="5">
    <location>
        <position position="1"/>
    </location>
</feature>
<dbReference type="GO" id="GO:0005938">
    <property type="term" value="C:cell cortex"/>
    <property type="evidence" value="ECO:0007669"/>
    <property type="project" value="TreeGrafter"/>
</dbReference>
<evidence type="ECO:0008006" key="7">
    <source>
        <dbReference type="Google" id="ProtNLM"/>
    </source>
</evidence>
<evidence type="ECO:0000256" key="3">
    <source>
        <dbReference type="ARBA" id="ARBA00022737"/>
    </source>
</evidence>
<dbReference type="GO" id="GO:0005092">
    <property type="term" value="F:GDP-dissociation inhibitor activity"/>
    <property type="evidence" value="ECO:0007669"/>
    <property type="project" value="TreeGrafter"/>
</dbReference>
<dbReference type="GO" id="GO:0000132">
    <property type="term" value="P:establishment of mitotic spindle orientation"/>
    <property type="evidence" value="ECO:0007669"/>
    <property type="project" value="TreeGrafter"/>
</dbReference>
<evidence type="ECO:0000256" key="2">
    <source>
        <dbReference type="ARBA" id="ARBA00022490"/>
    </source>
</evidence>
<name>A0A3M6UXB2_POCDA</name>
<dbReference type="PANTHER" id="PTHR45954:SF1">
    <property type="entry name" value="LD33695P"/>
    <property type="match status" value="1"/>
</dbReference>
<organism evidence="5 6">
    <name type="scientific">Pocillopora damicornis</name>
    <name type="common">Cauliflower coral</name>
    <name type="synonym">Millepora damicornis</name>
    <dbReference type="NCBI Taxonomy" id="46731"/>
    <lineage>
        <taxon>Eukaryota</taxon>
        <taxon>Metazoa</taxon>
        <taxon>Cnidaria</taxon>
        <taxon>Anthozoa</taxon>
        <taxon>Hexacorallia</taxon>
        <taxon>Scleractinia</taxon>
        <taxon>Astrocoeniina</taxon>
        <taxon>Pocilloporidae</taxon>
        <taxon>Pocillopora</taxon>
    </lineage>
</organism>
<dbReference type="Proteomes" id="UP000275408">
    <property type="component" value="Unassembled WGS sequence"/>
</dbReference>
<protein>
    <recommendedName>
        <fullName evidence="7">MalT-like TPR region domain-containing protein</fullName>
    </recommendedName>
</protein>
<keyword evidence="2" id="KW-0963">Cytoplasm</keyword>
<dbReference type="PROSITE" id="PS50005">
    <property type="entry name" value="TPR"/>
    <property type="match status" value="3"/>
</dbReference>
<sequence>IEYHNLHLKIAKEVGHKYGKGESYDNPGIVYRSLSNYKKVIEYHNLHLKIAKEVGDKHGEGNAYGNLGNAYDSLGDVKKAIEYYNLHLKIAKEVGDKHGEGIAYGNLGNAFYQLEVGDRHGEGGAYVNLGNAYDSLGDFKKAIEYHNLHLKIAKEVGDKHGEGNAYGNLGNAFYRLGDFKKAIEYHNLDLKIAKEDAFFESLNGLPKAVEYHEACITLFNSFRVILKSKDEWKVDFRIQYQLAYTGLWRVLVEQGNIDAALLTAEKGRAQALTDLIKSSFDNISPRFETYYNTAFLEESFLKSILILQIFVTTIDICWYKI</sequence>
<reference evidence="5 6" key="1">
    <citation type="journal article" date="2018" name="Sci. Rep.">
        <title>Comparative analysis of the Pocillopora damicornis genome highlights role of immune system in coral evolution.</title>
        <authorList>
            <person name="Cunning R."/>
            <person name="Bay R.A."/>
            <person name="Gillette P."/>
            <person name="Baker A.C."/>
            <person name="Traylor-Knowles N."/>
        </authorList>
    </citation>
    <scope>NUCLEOTIDE SEQUENCE [LARGE SCALE GENOMIC DNA]</scope>
    <source>
        <strain evidence="5">RSMAS</strain>
        <tissue evidence="5">Whole animal</tissue>
    </source>
</reference>
<dbReference type="PANTHER" id="PTHR45954">
    <property type="entry name" value="LD33695P"/>
    <property type="match status" value="1"/>
</dbReference>
<evidence type="ECO:0000256" key="4">
    <source>
        <dbReference type="PROSITE-ProRule" id="PRU00339"/>
    </source>
</evidence>
<feature type="non-terminal residue" evidence="5">
    <location>
        <position position="321"/>
    </location>
</feature>